<dbReference type="RefSeq" id="WP_275617296.1">
    <property type="nucleotide sequence ID" value="NZ_JARFVB010000022.1"/>
</dbReference>
<dbReference type="EMBL" id="JARFVB010000022">
    <property type="protein sequence ID" value="MDF0718235.1"/>
    <property type="molecule type" value="Genomic_DNA"/>
</dbReference>
<organism evidence="1 2">
    <name type="scientific">Flagellimonas yonaguniensis</name>
    <dbReference type="NCBI Taxonomy" id="3031325"/>
    <lineage>
        <taxon>Bacteria</taxon>
        <taxon>Pseudomonadati</taxon>
        <taxon>Bacteroidota</taxon>
        <taxon>Flavobacteriia</taxon>
        <taxon>Flavobacteriales</taxon>
        <taxon>Flavobacteriaceae</taxon>
        <taxon>Flagellimonas</taxon>
    </lineage>
</organism>
<protein>
    <submittedName>
        <fullName evidence="1">Uncharacterized protein</fullName>
    </submittedName>
</protein>
<accession>A0ABT5Y455</accession>
<name>A0ABT5Y455_9FLAO</name>
<dbReference type="Proteomes" id="UP001221366">
    <property type="component" value="Unassembled WGS sequence"/>
</dbReference>
<reference evidence="1 2" key="1">
    <citation type="submission" date="2023-03" db="EMBL/GenBank/DDBJ databases">
        <title>Muricauda XX sp. nov. and Muricauda XXX sp. nov., two novel species isolated from Okinawa Trough.</title>
        <authorList>
            <person name="Cao W."/>
            <person name="Deng X."/>
        </authorList>
    </citation>
    <scope>NUCLEOTIDE SEQUENCE [LARGE SCALE GENOMIC DNA]</scope>
    <source>
        <strain evidence="1 2">334s03</strain>
    </source>
</reference>
<proteinExistence type="predicted"/>
<keyword evidence="2" id="KW-1185">Reference proteome</keyword>
<gene>
    <name evidence="1" type="ORF">PY092_18885</name>
</gene>
<evidence type="ECO:0000313" key="2">
    <source>
        <dbReference type="Proteomes" id="UP001221366"/>
    </source>
</evidence>
<comment type="caution">
    <text evidence="1">The sequence shown here is derived from an EMBL/GenBank/DDBJ whole genome shotgun (WGS) entry which is preliminary data.</text>
</comment>
<sequence length="188" mass="21828">MNSEINGDGNVASGRDTYITNNNIQNESKDYGVIQTIFNHVFERVNGENREDEKKSSSAKDKLIHIKDKIELNFKTAEDIEEVKSYFTQLYTKISFVENAFQSLDSEEQTDIHYYILSHYKGLKRSSENLSPIKILSELTQIFIPEQYSQNPTYRGIAQAIVLFFFDDCTIFEKTKKEPRTPTLFDKL</sequence>
<evidence type="ECO:0000313" key="1">
    <source>
        <dbReference type="EMBL" id="MDF0718235.1"/>
    </source>
</evidence>